<dbReference type="SMART" id="SM00448">
    <property type="entry name" value="REC"/>
    <property type="match status" value="1"/>
</dbReference>
<evidence type="ECO:0000313" key="5">
    <source>
        <dbReference type="EMBL" id="NWH04703.1"/>
    </source>
</evidence>
<name>A0A850SZ43_9BACT</name>
<evidence type="ECO:0000256" key="3">
    <source>
        <dbReference type="SAM" id="Phobius"/>
    </source>
</evidence>
<keyword evidence="2" id="KW-0597">Phosphoprotein</keyword>
<dbReference type="PANTHER" id="PTHR30576:SF10">
    <property type="entry name" value="SLL5057 PROTEIN"/>
    <property type="match status" value="1"/>
</dbReference>
<feature type="transmembrane region" description="Helical" evidence="3">
    <location>
        <begin position="168"/>
        <end position="192"/>
    </location>
</feature>
<dbReference type="EMBL" id="JACADJ010000016">
    <property type="protein sequence ID" value="NWH04703.1"/>
    <property type="molecule type" value="Genomic_DNA"/>
</dbReference>
<dbReference type="Gene3D" id="3.40.50.2300">
    <property type="match status" value="1"/>
</dbReference>
<dbReference type="GO" id="GO:0016780">
    <property type="term" value="F:phosphotransferase activity, for other substituted phosphate groups"/>
    <property type="evidence" value="ECO:0007669"/>
    <property type="project" value="TreeGrafter"/>
</dbReference>
<proteinExistence type="inferred from homology"/>
<dbReference type="InterPro" id="IPR003362">
    <property type="entry name" value="Bact_transf"/>
</dbReference>
<evidence type="ECO:0000256" key="1">
    <source>
        <dbReference type="ARBA" id="ARBA00006464"/>
    </source>
</evidence>
<comment type="similarity">
    <text evidence="1">Belongs to the bacterial sugar transferase family.</text>
</comment>
<evidence type="ECO:0000259" key="4">
    <source>
        <dbReference type="PROSITE" id="PS50110"/>
    </source>
</evidence>
<keyword evidence="3" id="KW-0812">Transmembrane</keyword>
<dbReference type="Proteomes" id="UP000553343">
    <property type="component" value="Unassembled WGS sequence"/>
</dbReference>
<evidence type="ECO:0000256" key="2">
    <source>
        <dbReference type="PROSITE-ProRule" id="PRU00169"/>
    </source>
</evidence>
<dbReference type="InterPro" id="IPR011006">
    <property type="entry name" value="CheY-like_superfamily"/>
</dbReference>
<dbReference type="Pfam" id="PF00072">
    <property type="entry name" value="Response_reg"/>
    <property type="match status" value="1"/>
</dbReference>
<keyword evidence="6" id="KW-1185">Reference proteome</keyword>
<dbReference type="PROSITE" id="PS50110">
    <property type="entry name" value="RESPONSE_REGULATORY"/>
    <property type="match status" value="1"/>
</dbReference>
<sequence length="358" mass="41808">MNTKMIKKGRILIVIADTSQQEWIEKTVNAEGYTTRSVSNASEALEVISEWVPNIILIDVDIPEMDGFKTVSTIRHFDRFLYLPILLMPSRATMEDKRKGVEAGADDIVIKPFSQEELLLRISIHLRRYRHSSDAERYIPKRTIKVPIMLPHYKSGIFRRWFQITKRVFDFFFALVQLPFALPVMIGIVIAIRIDSPGPVMFFQERTGLNGKRFKMLKFRTMLENADELKLKYEHLNELTWPDFKITNDPRMTKVGRMLRKTSLDELPQLINILIGDMSFVGPRPTSFKAETYKLWQTERLEVRPGLTGLWQVSGRSDVDFIERAEMDIDYIERQSWRLDLKVMWQTLSAVFHGKGAY</sequence>
<keyword evidence="5" id="KW-0808">Transferase</keyword>
<feature type="domain" description="Response regulatory" evidence="4">
    <location>
        <begin position="10"/>
        <end position="126"/>
    </location>
</feature>
<comment type="caution">
    <text evidence="5">The sequence shown here is derived from an EMBL/GenBank/DDBJ whole genome shotgun (WGS) entry which is preliminary data.</text>
</comment>
<accession>A0A850SZ43</accession>
<gene>
    <name evidence="5" type="ORF">HXW94_06830</name>
</gene>
<dbReference type="AlphaFoldDB" id="A0A850SZ43"/>
<dbReference type="InterPro" id="IPR001789">
    <property type="entry name" value="Sig_transdc_resp-reg_receiver"/>
</dbReference>
<organism evidence="5 6">
    <name type="scientific">Desulfobacter latus</name>
    <dbReference type="NCBI Taxonomy" id="2292"/>
    <lineage>
        <taxon>Bacteria</taxon>
        <taxon>Pseudomonadati</taxon>
        <taxon>Thermodesulfobacteriota</taxon>
        <taxon>Desulfobacteria</taxon>
        <taxon>Desulfobacterales</taxon>
        <taxon>Desulfobacteraceae</taxon>
        <taxon>Desulfobacter</taxon>
    </lineage>
</organism>
<feature type="modified residue" description="4-aspartylphosphate" evidence="2">
    <location>
        <position position="59"/>
    </location>
</feature>
<dbReference type="Pfam" id="PF02397">
    <property type="entry name" value="Bac_transf"/>
    <property type="match status" value="1"/>
</dbReference>
<keyword evidence="3" id="KW-0472">Membrane</keyword>
<reference evidence="5 6" key="1">
    <citation type="submission" date="2020-06" db="EMBL/GenBank/DDBJ databases">
        <title>High-quality draft genome of sulfate reducer Desulfobacter latus type strain AcrS2 isolated from marine sediment.</title>
        <authorList>
            <person name="Hoppe M."/>
            <person name="Larsen C.K."/>
            <person name="Marshall I.P.G."/>
            <person name="Schramm A."/>
            <person name="Marietou A.G."/>
        </authorList>
    </citation>
    <scope>NUCLEOTIDE SEQUENCE [LARGE SCALE GENOMIC DNA]</scope>
    <source>
        <strain evidence="5 6">AcRS2</strain>
    </source>
</reference>
<protein>
    <submittedName>
        <fullName evidence="5">Sugar transferase</fullName>
    </submittedName>
</protein>
<keyword evidence="3" id="KW-1133">Transmembrane helix</keyword>
<dbReference type="GO" id="GO:0000160">
    <property type="term" value="P:phosphorelay signal transduction system"/>
    <property type="evidence" value="ECO:0007669"/>
    <property type="project" value="InterPro"/>
</dbReference>
<dbReference type="PANTHER" id="PTHR30576">
    <property type="entry name" value="COLANIC BIOSYNTHESIS UDP-GLUCOSE LIPID CARRIER TRANSFERASE"/>
    <property type="match status" value="1"/>
</dbReference>
<dbReference type="SUPFAM" id="SSF52172">
    <property type="entry name" value="CheY-like"/>
    <property type="match status" value="1"/>
</dbReference>
<evidence type="ECO:0000313" key="6">
    <source>
        <dbReference type="Proteomes" id="UP000553343"/>
    </source>
</evidence>